<evidence type="ECO:0008006" key="3">
    <source>
        <dbReference type="Google" id="ProtNLM"/>
    </source>
</evidence>
<dbReference type="EMBL" id="JBBUTG010000003">
    <property type="protein sequence ID" value="MEK8030652.1"/>
    <property type="molecule type" value="Genomic_DNA"/>
</dbReference>
<accession>A0ABU9BL18</accession>
<organism evidence="1 2">
    <name type="scientific">Ideonella lacteola</name>
    <dbReference type="NCBI Taxonomy" id="2984193"/>
    <lineage>
        <taxon>Bacteria</taxon>
        <taxon>Pseudomonadati</taxon>
        <taxon>Pseudomonadota</taxon>
        <taxon>Betaproteobacteria</taxon>
        <taxon>Burkholderiales</taxon>
        <taxon>Sphaerotilaceae</taxon>
        <taxon>Ideonella</taxon>
    </lineage>
</organism>
<name>A0ABU9BL18_9BURK</name>
<gene>
    <name evidence="1" type="ORF">AACH06_07415</name>
</gene>
<proteinExistence type="predicted"/>
<reference evidence="1 2" key="1">
    <citation type="submission" date="2024-04" db="EMBL/GenBank/DDBJ databases">
        <title>Novel species of the genus Ideonella isolated from streams.</title>
        <authorList>
            <person name="Lu H."/>
        </authorList>
    </citation>
    <scope>NUCLEOTIDE SEQUENCE [LARGE SCALE GENOMIC DNA]</scope>
    <source>
        <strain evidence="1 2">DXS29W</strain>
    </source>
</reference>
<protein>
    <recommendedName>
        <fullName evidence="3">Sulfotransferase</fullName>
    </recommendedName>
</protein>
<comment type="caution">
    <text evidence="1">The sequence shown here is derived from an EMBL/GenBank/DDBJ whole genome shotgun (WGS) entry which is preliminary data.</text>
</comment>
<sequence length="269" mass="30973">MKQKDRPAHELVREEDQGRIVFFMGGVRSGTTVFRRMLASHPRVRDRGEIFNSNNPQGFFKYWREQVAVDPDLAFPEQQGKLFMSYVASLVPKDKDGIALLDIKYEHLNLIHDAWQLPFTNPPMLRLIKRSQLKVVHLRRQHFYSVLSNLVAVQTGRYHKPADDSSKLPEKRAVAVERSLVLTSMKKRKRAADIVDSSFEDGQRLSLDYEGVFDDQGDFQPAICERLASFLSVDNQFERQPALKKVIDEPLSAVISNYDEIRDLETIAL</sequence>
<dbReference type="InterPro" id="IPR027417">
    <property type="entry name" value="P-loop_NTPase"/>
</dbReference>
<keyword evidence="2" id="KW-1185">Reference proteome</keyword>
<dbReference type="Gene3D" id="3.40.50.300">
    <property type="entry name" value="P-loop containing nucleotide triphosphate hydrolases"/>
    <property type="match status" value="1"/>
</dbReference>
<dbReference type="SUPFAM" id="SSF52540">
    <property type="entry name" value="P-loop containing nucleoside triphosphate hydrolases"/>
    <property type="match status" value="1"/>
</dbReference>
<dbReference type="RefSeq" id="WP_341425012.1">
    <property type="nucleotide sequence ID" value="NZ_JBBUTG010000003.1"/>
</dbReference>
<evidence type="ECO:0000313" key="1">
    <source>
        <dbReference type="EMBL" id="MEK8030652.1"/>
    </source>
</evidence>
<dbReference type="Proteomes" id="UP001371218">
    <property type="component" value="Unassembled WGS sequence"/>
</dbReference>
<evidence type="ECO:0000313" key="2">
    <source>
        <dbReference type="Proteomes" id="UP001371218"/>
    </source>
</evidence>